<reference evidence="2 3" key="1">
    <citation type="submission" date="2018-01" db="EMBL/GenBank/DDBJ databases">
        <title>Bacillus asahii Genome sequencing and assembly.</title>
        <authorList>
            <person name="Jiang H."/>
            <person name="Feng Y."/>
            <person name="Zhao F."/>
            <person name="Lin X."/>
        </authorList>
    </citation>
    <scope>NUCLEOTIDE SEQUENCE [LARGE SCALE GENOMIC DNA]</scope>
    <source>
        <strain evidence="2 3">OM18</strain>
    </source>
</reference>
<name>A0A3Q9RME2_9BACI</name>
<sequence length="78" mass="8812">MGGFFYPIFLVTAGHTALTAYATGTFVIAAFKMLKNPLLLFEQYVCRLCDFSAGFLLFLVYLYEGSMKKIKKKHISQS</sequence>
<evidence type="ECO:0000313" key="3">
    <source>
        <dbReference type="Proteomes" id="UP000283095"/>
    </source>
</evidence>
<keyword evidence="1" id="KW-0812">Transmembrane</keyword>
<dbReference type="Proteomes" id="UP000283095">
    <property type="component" value="Chromosome"/>
</dbReference>
<gene>
    <name evidence="2" type="ORF">BAOM_1923</name>
</gene>
<keyword evidence="1" id="KW-1133">Transmembrane helix</keyword>
<accession>A0A3Q9RME2</accession>
<feature type="transmembrane region" description="Helical" evidence="1">
    <location>
        <begin position="6"/>
        <end position="32"/>
    </location>
</feature>
<protein>
    <submittedName>
        <fullName evidence="2">Uncharacterized protein</fullName>
    </submittedName>
</protein>
<dbReference type="AlphaFoldDB" id="A0A3Q9RME2"/>
<dbReference type="EMBL" id="CP026095">
    <property type="protein sequence ID" value="AZV42532.1"/>
    <property type="molecule type" value="Genomic_DNA"/>
</dbReference>
<keyword evidence="1" id="KW-0472">Membrane</keyword>
<dbReference type="KEGG" id="pasa:BAOM_1923"/>
<evidence type="ECO:0000313" key="2">
    <source>
        <dbReference type="EMBL" id="AZV42532.1"/>
    </source>
</evidence>
<proteinExistence type="predicted"/>
<feature type="transmembrane region" description="Helical" evidence="1">
    <location>
        <begin position="44"/>
        <end position="63"/>
    </location>
</feature>
<evidence type="ECO:0000256" key="1">
    <source>
        <dbReference type="SAM" id="Phobius"/>
    </source>
</evidence>
<organism evidence="2 3">
    <name type="scientific">Peribacillus asahii</name>
    <dbReference type="NCBI Taxonomy" id="228899"/>
    <lineage>
        <taxon>Bacteria</taxon>
        <taxon>Bacillati</taxon>
        <taxon>Bacillota</taxon>
        <taxon>Bacilli</taxon>
        <taxon>Bacillales</taxon>
        <taxon>Bacillaceae</taxon>
        <taxon>Peribacillus</taxon>
    </lineage>
</organism>